<reference evidence="2 5" key="2">
    <citation type="submission" date="2019-07" db="EMBL/GenBank/DDBJ databases">
        <title>Whole genome shotgun sequence of Enterococcus thailandicus NBRC 101867.</title>
        <authorList>
            <person name="Hosoyama A."/>
            <person name="Uohara A."/>
            <person name="Ohji S."/>
            <person name="Ichikawa N."/>
        </authorList>
    </citation>
    <scope>NUCLEOTIDE SEQUENCE [LARGE SCALE GENOMIC DNA]</scope>
    <source>
        <strain evidence="2 5">NBRC 101867</strain>
    </source>
</reference>
<dbReference type="Proteomes" id="UP000078516">
    <property type="component" value="Unassembled WGS sequence"/>
</dbReference>
<dbReference type="EMBL" id="BJUG01000002">
    <property type="protein sequence ID" value="GEK36049.1"/>
    <property type="molecule type" value="Genomic_DNA"/>
</dbReference>
<dbReference type="OrthoDB" id="2199916at2"/>
<dbReference type="PANTHER" id="PTHR36433">
    <property type="entry name" value="HYPOTHETICAL CYTOSOLIC PROTEIN"/>
    <property type="match status" value="1"/>
</dbReference>
<dbReference type="InterPro" id="IPR006542">
    <property type="entry name" value="DUF1093"/>
</dbReference>
<name>A0A179ETQ8_ENTTH</name>
<evidence type="ECO:0000256" key="1">
    <source>
        <dbReference type="SAM" id="Phobius"/>
    </source>
</evidence>
<evidence type="ECO:0000313" key="4">
    <source>
        <dbReference type="Proteomes" id="UP000078516"/>
    </source>
</evidence>
<proteinExistence type="predicted"/>
<sequence length="123" mass="13641">MKVVKFFVGIILIGGLSLFGLKMYTANQHSEFAGIMDQLNPLVTEGEVYVKTKKPDAVNSYGTATYIQEAVDKNGKKRTVEFNGIGVLKEERYLKLTNKGAHVETYEEVDKNEVPEKALALIG</sequence>
<dbReference type="AlphaFoldDB" id="A0A179ETQ8"/>
<evidence type="ECO:0000313" key="5">
    <source>
        <dbReference type="Proteomes" id="UP000321361"/>
    </source>
</evidence>
<dbReference type="PATRIC" id="fig|417368.6.peg.414"/>
<dbReference type="Proteomes" id="UP000321361">
    <property type="component" value="Unassembled WGS sequence"/>
</dbReference>
<dbReference type="SUPFAM" id="SSF159121">
    <property type="entry name" value="BC4932-like"/>
    <property type="match status" value="1"/>
</dbReference>
<gene>
    <name evidence="3" type="ORF">A6E74_04025</name>
    <name evidence="2" type="ORF">ETH01_03360</name>
</gene>
<accession>A0A179ETQ8</accession>
<dbReference type="NCBIfam" id="TIGR01655">
    <property type="entry name" value="yxeA_fam"/>
    <property type="match status" value="1"/>
</dbReference>
<dbReference type="KEGG" id="eth:CK496_07440"/>
<dbReference type="EMBL" id="LWMN01000010">
    <property type="protein sequence ID" value="OAQ56587.1"/>
    <property type="molecule type" value="Genomic_DNA"/>
</dbReference>
<feature type="transmembrane region" description="Helical" evidence="1">
    <location>
        <begin position="6"/>
        <end position="24"/>
    </location>
</feature>
<dbReference type="PANTHER" id="PTHR36433:SF2">
    <property type="entry name" value="YXEA FAMILY PROTEIN"/>
    <property type="match status" value="1"/>
</dbReference>
<dbReference type="Gene3D" id="2.40.50.480">
    <property type="match status" value="1"/>
</dbReference>
<comment type="caution">
    <text evidence="3">The sequence shown here is derived from an EMBL/GenBank/DDBJ whole genome shotgun (WGS) entry which is preliminary data.</text>
</comment>
<reference evidence="3 4" key="1">
    <citation type="submission" date="2016-04" db="EMBL/GenBank/DDBJ databases">
        <title>Draft genome of an Enterococcus thailandicus strain isolated from bovine feces.</title>
        <authorList>
            <person name="Beukers A.G."/>
            <person name="Zaheer R."/>
            <person name="Goji N."/>
            <person name="Cook S.R."/>
            <person name="Amoako K."/>
            <person name="Chaves A.V."/>
            <person name="Ward M.P."/>
            <person name="Mcallister T.A."/>
        </authorList>
    </citation>
    <scope>NUCLEOTIDE SEQUENCE [LARGE SCALE GENOMIC DNA]</scope>
    <source>
        <strain evidence="3 4">F0711D 46</strain>
    </source>
</reference>
<organism evidence="3 4">
    <name type="scientific">Enterococcus thailandicus</name>
    <dbReference type="NCBI Taxonomy" id="417368"/>
    <lineage>
        <taxon>Bacteria</taxon>
        <taxon>Bacillati</taxon>
        <taxon>Bacillota</taxon>
        <taxon>Bacilli</taxon>
        <taxon>Lactobacillales</taxon>
        <taxon>Enterococcaceae</taxon>
        <taxon>Enterococcus</taxon>
    </lineage>
</organism>
<evidence type="ECO:0000313" key="2">
    <source>
        <dbReference type="EMBL" id="GEK36049.1"/>
    </source>
</evidence>
<keyword evidence="1" id="KW-0812">Transmembrane</keyword>
<dbReference type="InterPro" id="IPR036166">
    <property type="entry name" value="YxeA-like_sf"/>
</dbReference>
<protein>
    <submittedName>
        <fullName evidence="3">Uncharacterized protein</fullName>
    </submittedName>
</protein>
<keyword evidence="4" id="KW-1185">Reference proteome</keyword>
<keyword evidence="1" id="KW-1133">Transmembrane helix</keyword>
<evidence type="ECO:0000313" key="3">
    <source>
        <dbReference type="EMBL" id="OAQ56587.1"/>
    </source>
</evidence>
<keyword evidence="1" id="KW-0472">Membrane</keyword>
<dbReference type="GeneID" id="77487471"/>
<dbReference type="RefSeq" id="WP_067482404.1">
    <property type="nucleotide sequence ID" value="NZ_BJUG01000002.1"/>
</dbReference>
<dbReference type="Pfam" id="PF06486">
    <property type="entry name" value="DUF1093"/>
    <property type="match status" value="1"/>
</dbReference>